<evidence type="ECO:0000313" key="3">
    <source>
        <dbReference type="Proteomes" id="UP000294164"/>
    </source>
</evidence>
<dbReference type="Proteomes" id="UP000294164">
    <property type="component" value="Unassembled WGS sequence"/>
</dbReference>
<comment type="caution">
    <text evidence="2">The sequence shown here is derived from an EMBL/GenBank/DDBJ whole genome shotgun (WGS) entry which is preliminary data.</text>
</comment>
<dbReference type="SUPFAM" id="SSF48403">
    <property type="entry name" value="Ankyrin repeat"/>
    <property type="match status" value="1"/>
</dbReference>
<dbReference type="InterPro" id="IPR036770">
    <property type="entry name" value="Ankyrin_rpt-contain_sf"/>
</dbReference>
<dbReference type="EMBL" id="SHMG01000006">
    <property type="protein sequence ID" value="TAA41554.1"/>
    <property type="molecule type" value="Genomic_DNA"/>
</dbReference>
<dbReference type="AlphaFoldDB" id="A0A4Q8M4Y7"/>
<keyword evidence="1" id="KW-0040">ANK repeat</keyword>
<proteinExistence type="predicted"/>
<evidence type="ECO:0000313" key="2">
    <source>
        <dbReference type="EMBL" id="TAA41554.1"/>
    </source>
</evidence>
<evidence type="ECO:0000256" key="1">
    <source>
        <dbReference type="PROSITE-ProRule" id="PRU00023"/>
    </source>
</evidence>
<accession>A0A4Q8M4Y7</accession>
<dbReference type="Pfam" id="PF00023">
    <property type="entry name" value="Ank"/>
    <property type="match status" value="1"/>
</dbReference>
<dbReference type="OrthoDB" id="306540at2"/>
<dbReference type="RefSeq" id="WP_130534714.1">
    <property type="nucleotide sequence ID" value="NZ_SHMG01000006.1"/>
</dbReference>
<organism evidence="2 3">
    <name type="scientific">Pseudoxanthomonas winnipegensis</name>
    <dbReference type="NCBI Taxonomy" id="2480810"/>
    <lineage>
        <taxon>Bacteria</taxon>
        <taxon>Pseudomonadati</taxon>
        <taxon>Pseudomonadota</taxon>
        <taxon>Gammaproteobacteria</taxon>
        <taxon>Lysobacterales</taxon>
        <taxon>Lysobacteraceae</taxon>
        <taxon>Pseudoxanthomonas</taxon>
    </lineage>
</organism>
<gene>
    <name evidence="2" type="ORF">EA655_11470</name>
</gene>
<dbReference type="PROSITE" id="PS50297">
    <property type="entry name" value="ANK_REP_REGION"/>
    <property type="match status" value="1"/>
</dbReference>
<reference evidence="2 3" key="1">
    <citation type="submission" date="2019-02" db="EMBL/GenBank/DDBJ databases">
        <title>WGS of Pseudoxanthomonas species novum from clinical isolates.</title>
        <authorList>
            <person name="Bernier A.-M."/>
            <person name="Bernard K."/>
            <person name="Vachon A."/>
        </authorList>
    </citation>
    <scope>NUCLEOTIDE SEQUENCE [LARGE SCALE GENOMIC DNA]</scope>
    <source>
        <strain evidence="2 3">NML130969</strain>
    </source>
</reference>
<dbReference type="PROSITE" id="PS50088">
    <property type="entry name" value="ANK_REPEAT"/>
    <property type="match status" value="1"/>
</dbReference>
<protein>
    <submittedName>
        <fullName evidence="2">Ankyrin repeat domain-containing protein</fullName>
    </submittedName>
</protein>
<dbReference type="Gene3D" id="1.25.40.20">
    <property type="entry name" value="Ankyrin repeat-containing domain"/>
    <property type="match status" value="1"/>
</dbReference>
<dbReference type="InterPro" id="IPR002110">
    <property type="entry name" value="Ankyrin_rpt"/>
</dbReference>
<name>A0A4Q8M4Y7_9GAMM</name>
<sequence>MSFLKRLFSKPAPPVDPNAEFFALARNKDLVSHEQILSSPMVWLAVMAELREGYTKVVDQAISLEFDINQGKIPNGPKNALTTSPLCLAVYDGEFDMVQRLINHGADVDAHDGSAMRVARMHPYDRPDMPQIMALLEKHSTVKKPYDGYTEAQRQILERNDRITSGILLQRAMGVHDDPFETDKRPFDRIIDSTIFELRQFGMRNATIDDVRAYVPFALDGMSTKQYATVKSVAMDQLRIRLTPVPFRTKEWMNDKAAFNPFPQQQRYYVSKGQQGNMFADLLDDITDIFED</sequence>
<feature type="repeat" description="ANK" evidence="1">
    <location>
        <begin position="81"/>
        <end position="113"/>
    </location>
</feature>